<dbReference type="EMBL" id="CAMPGE010029861">
    <property type="protein sequence ID" value="CAI2387345.1"/>
    <property type="molecule type" value="Genomic_DNA"/>
</dbReference>
<accession>A0AAD1Y9X2</accession>
<sequence length="645" mass="75911">MATQSPKRKRFELFPIIKPRIIKNVEIKRPKKRRMISRIHEKLLKHDAFSVKIKTASRNQIRLIESRCDSSSTTRGFTDLPSKIYSIIDKEMPRFAPKGAAISMSPCLLANSFSVDFYQLYKKHIEEGEEMIKEIFEKHKIEENKKKEAELVNQKTALSKTLDVIKENPDVFKLHTIEEDAEKIAIEEEEKKDKKKKEVQNKLKEIIGKTKSEDSAYSVFHSKKFQNNFYDALINKEVSKIATKIVEQEEKQANKENSIMHVLDKFQREKYLRRRKHRQKVNSRIKMLSELKTFKQNHKHLVDKIGAITTVAKNRDRIRHKIEGGWVDIENKQNKKIFESILDEYKILKEKVKRYKELPKKYGQIESKYMNIKDKKDSKEKFKVVLNGQELSDIQVKDKINEVKKKIVEKRNFPASGYFGNRSRSLRKSDVQKVKLTGDRNKKDSIPSVRKSIFLTKDETDDDLDFDGYQSFGRSSSRNSIINMRKTNYSATSHSHDCEGTYRCEKCTQKNLIKAKRDKNIIQMIKNHKIGNERAMKTNKLQRLMTNFESAHQLQTERQSINNEVVETLANDKIGRYYLVHDILSRCDQALGGKYESSPTKQYQSHVKTTLDNFETSVRKEFNRRKVKQNDMFRSLDRDYANRFT</sequence>
<keyword evidence="1" id="KW-0175">Coiled coil</keyword>
<gene>
    <name evidence="2" type="ORF">ECRASSUSDP1_LOCUS28975</name>
</gene>
<evidence type="ECO:0000256" key="1">
    <source>
        <dbReference type="SAM" id="Coils"/>
    </source>
</evidence>
<proteinExistence type="predicted"/>
<organism evidence="2 3">
    <name type="scientific">Euplotes crassus</name>
    <dbReference type="NCBI Taxonomy" id="5936"/>
    <lineage>
        <taxon>Eukaryota</taxon>
        <taxon>Sar</taxon>
        <taxon>Alveolata</taxon>
        <taxon>Ciliophora</taxon>
        <taxon>Intramacronucleata</taxon>
        <taxon>Spirotrichea</taxon>
        <taxon>Hypotrichia</taxon>
        <taxon>Euplotida</taxon>
        <taxon>Euplotidae</taxon>
        <taxon>Moneuplotes</taxon>
    </lineage>
</organism>
<evidence type="ECO:0000313" key="3">
    <source>
        <dbReference type="Proteomes" id="UP001295684"/>
    </source>
</evidence>
<keyword evidence="3" id="KW-1185">Reference proteome</keyword>
<dbReference type="AlphaFoldDB" id="A0AAD1Y9X2"/>
<comment type="caution">
    <text evidence="2">The sequence shown here is derived from an EMBL/GenBank/DDBJ whole genome shotgun (WGS) entry which is preliminary data.</text>
</comment>
<reference evidence="2" key="1">
    <citation type="submission" date="2023-07" db="EMBL/GenBank/DDBJ databases">
        <authorList>
            <consortium name="AG Swart"/>
            <person name="Singh M."/>
            <person name="Singh A."/>
            <person name="Seah K."/>
            <person name="Emmerich C."/>
        </authorList>
    </citation>
    <scope>NUCLEOTIDE SEQUENCE</scope>
    <source>
        <strain evidence="2">DP1</strain>
    </source>
</reference>
<feature type="coiled-coil region" evidence="1">
    <location>
        <begin position="177"/>
        <end position="205"/>
    </location>
</feature>
<dbReference type="Proteomes" id="UP001295684">
    <property type="component" value="Unassembled WGS sequence"/>
</dbReference>
<name>A0AAD1Y9X2_EUPCR</name>
<evidence type="ECO:0000313" key="2">
    <source>
        <dbReference type="EMBL" id="CAI2387345.1"/>
    </source>
</evidence>
<protein>
    <submittedName>
        <fullName evidence="2">Uncharacterized protein</fullName>
    </submittedName>
</protein>